<evidence type="ECO:0000313" key="1">
    <source>
        <dbReference type="EMBL" id="OLP74090.1"/>
    </source>
</evidence>
<dbReference type="AlphaFoldDB" id="A0A1Q9BU07"/>
<gene>
    <name evidence="1" type="ORF">AK812_SmicGene46475</name>
</gene>
<reference evidence="1 2" key="1">
    <citation type="submission" date="2016-02" db="EMBL/GenBank/DDBJ databases">
        <title>Genome analysis of coral dinoflagellate symbionts highlights evolutionary adaptations to a symbiotic lifestyle.</title>
        <authorList>
            <person name="Aranda M."/>
            <person name="Li Y."/>
            <person name="Liew Y.J."/>
            <person name="Baumgarten S."/>
            <person name="Simakov O."/>
            <person name="Wilson M."/>
            <person name="Piel J."/>
            <person name="Ashoor H."/>
            <person name="Bougouffa S."/>
            <person name="Bajic V.B."/>
            <person name="Ryu T."/>
            <person name="Ravasi T."/>
            <person name="Bayer T."/>
            <person name="Micklem G."/>
            <person name="Kim H."/>
            <person name="Bhak J."/>
            <person name="Lajeunesse T.C."/>
            <person name="Voolstra C.R."/>
        </authorList>
    </citation>
    <scope>NUCLEOTIDE SEQUENCE [LARGE SCALE GENOMIC DNA]</scope>
    <source>
        <strain evidence="1 2">CCMP2467</strain>
    </source>
</reference>
<keyword evidence="2" id="KW-1185">Reference proteome</keyword>
<dbReference type="EMBL" id="LSRX01004277">
    <property type="protein sequence ID" value="OLP74090.1"/>
    <property type="molecule type" value="Genomic_DNA"/>
</dbReference>
<feature type="non-terminal residue" evidence="1">
    <location>
        <position position="41"/>
    </location>
</feature>
<comment type="caution">
    <text evidence="1">The sequence shown here is derived from an EMBL/GenBank/DDBJ whole genome shotgun (WGS) entry which is preliminary data.</text>
</comment>
<accession>A0A1Q9BU07</accession>
<proteinExistence type="predicted"/>
<evidence type="ECO:0000313" key="2">
    <source>
        <dbReference type="Proteomes" id="UP000186817"/>
    </source>
</evidence>
<protein>
    <submittedName>
        <fullName evidence="1">Uncharacterized protein</fullName>
    </submittedName>
</protein>
<dbReference type="Proteomes" id="UP000186817">
    <property type="component" value="Unassembled WGS sequence"/>
</dbReference>
<organism evidence="1 2">
    <name type="scientific">Symbiodinium microadriaticum</name>
    <name type="common">Dinoflagellate</name>
    <name type="synonym">Zooxanthella microadriatica</name>
    <dbReference type="NCBI Taxonomy" id="2951"/>
    <lineage>
        <taxon>Eukaryota</taxon>
        <taxon>Sar</taxon>
        <taxon>Alveolata</taxon>
        <taxon>Dinophyceae</taxon>
        <taxon>Suessiales</taxon>
        <taxon>Symbiodiniaceae</taxon>
        <taxon>Symbiodinium</taxon>
    </lineage>
</organism>
<dbReference type="OrthoDB" id="1668162at2759"/>
<sequence>MQRRVRVWGFLNSIDWARARILSAHEELTDAARKLKELLGS</sequence>
<name>A0A1Q9BU07_SYMMI</name>